<dbReference type="Proteomes" id="UP000593737">
    <property type="component" value="Chromosome"/>
</dbReference>
<protein>
    <submittedName>
        <fullName evidence="1">Uncharacterized protein</fullName>
    </submittedName>
</protein>
<dbReference type="AlphaFoldDB" id="A0A7S8FGI5"/>
<organism evidence="1 2">
    <name type="scientific">Candidatus Nitrospira kreftii</name>
    <dbReference type="NCBI Taxonomy" id="2652173"/>
    <lineage>
        <taxon>Bacteria</taxon>
        <taxon>Pseudomonadati</taxon>
        <taxon>Nitrospirota</taxon>
        <taxon>Nitrospiria</taxon>
        <taxon>Nitrospirales</taxon>
        <taxon>Nitrospiraceae</taxon>
        <taxon>Nitrospira</taxon>
    </lineage>
</organism>
<reference evidence="1 2" key="1">
    <citation type="journal article" date="2020" name="ISME J.">
        <title>Enrichment and physiological characterization of a novel comammox Nitrospira indicates ammonium inhibition of complete nitrification.</title>
        <authorList>
            <person name="Sakoula D."/>
            <person name="Koch H."/>
            <person name="Frank J."/>
            <person name="Jetten M.S.M."/>
            <person name="van Kessel M.A.H.J."/>
            <person name="Lucker S."/>
        </authorList>
    </citation>
    <scope>NUCLEOTIDE SEQUENCE [LARGE SCALE GENOMIC DNA]</scope>
    <source>
        <strain evidence="1">Comreactor17</strain>
    </source>
</reference>
<evidence type="ECO:0000313" key="2">
    <source>
        <dbReference type="Proteomes" id="UP000593737"/>
    </source>
</evidence>
<proteinExistence type="predicted"/>
<name>A0A7S8FGI5_9BACT</name>
<evidence type="ECO:0000313" key="1">
    <source>
        <dbReference type="EMBL" id="QPD05381.1"/>
    </source>
</evidence>
<dbReference type="EMBL" id="CP047423">
    <property type="protein sequence ID" value="QPD05381.1"/>
    <property type="molecule type" value="Genomic_DNA"/>
</dbReference>
<gene>
    <name evidence="1" type="ORF">Nkreftii_003155</name>
</gene>
<sequence>MAYTFTMVWDFGRFCKVLLVVIIISTLWACATTVPALVDSTQIRDGLVVGRILTALTGDRSRRYLPQMRFLELEELDSHKRFQVEIESPDQPFAIDLRPGRYRLTRVQISEGPFMSMAALDMVFRVDAGIITHVGTWRFGIDSPRYGRMLVASVIADQEEIALVHDFLDEQYPAFDRRMIVEMLPQPSRMEARLFEVMPYPRYPRIFRRHWW</sequence>
<dbReference type="KEGG" id="nkf:Nkreftii_003155"/>
<accession>A0A7S8FGI5</accession>